<dbReference type="GO" id="GO:0009688">
    <property type="term" value="P:abscisic acid biosynthetic process"/>
    <property type="evidence" value="ECO:0000318"/>
    <property type="project" value="GO_Central"/>
</dbReference>
<sequence length="304" mass="31640">MLFPILLLDDNLHISNEDTSAIKVGLSPFFELENLNASVGRLEGKVALVTGGANGIGAAIACHFAAHGARVCIADLEDDAGRSVCQSIGPLASYVHCNVTIESDVSNAVNATESTHGPLDILVNNAGIAGPPYRDIRDALTDDFQRVIDVNVRGVFLCTKHAARVMIPRNKGCIISIASTAAVRGGLASHAYAASKHAVVGITKNCAAELGAHGIKVNCISPHAIATRLSMPYLPENEGEGEAVAAFENFVAKNANLKGPTLTVDDIAQAAVYLASDEAKYVSGLNLVVDGGFTSVVNSMGMFS</sequence>
<gene>
    <name evidence="2" type="ORF">AMTR_s00053p00124300</name>
</gene>
<dbReference type="Gramene" id="ERN05074">
    <property type="protein sequence ID" value="ERN05074"/>
    <property type="gene ID" value="AMTR_s00053p00124300"/>
</dbReference>
<dbReference type="Gene3D" id="3.40.50.720">
    <property type="entry name" value="NAD(P)-binding Rossmann-like Domain"/>
    <property type="match status" value="1"/>
</dbReference>
<evidence type="ECO:0000313" key="3">
    <source>
        <dbReference type="Proteomes" id="UP000017836"/>
    </source>
</evidence>
<dbReference type="InterPro" id="IPR036291">
    <property type="entry name" value="NAD(P)-bd_dom_sf"/>
</dbReference>
<accession>W1PBJ4</accession>
<dbReference type="PANTHER" id="PTHR42820">
    <property type="entry name" value="SHORT-CHAIN DEHYDROGENASE REDUCTASE"/>
    <property type="match status" value="1"/>
</dbReference>
<dbReference type="Pfam" id="PF13561">
    <property type="entry name" value="adh_short_C2"/>
    <property type="match status" value="1"/>
</dbReference>
<dbReference type="NCBIfam" id="NF005559">
    <property type="entry name" value="PRK07231.1"/>
    <property type="match status" value="1"/>
</dbReference>
<evidence type="ECO:0000313" key="2">
    <source>
        <dbReference type="EMBL" id="ERN05074.1"/>
    </source>
</evidence>
<name>W1PBJ4_AMBTC</name>
<dbReference type="GO" id="GO:0005829">
    <property type="term" value="C:cytosol"/>
    <property type="evidence" value="ECO:0000318"/>
    <property type="project" value="GO_Central"/>
</dbReference>
<dbReference type="PRINTS" id="PR00081">
    <property type="entry name" value="GDHRDH"/>
</dbReference>
<protein>
    <submittedName>
        <fullName evidence="2">Uncharacterized protein</fullName>
    </submittedName>
</protein>
<dbReference type="PRINTS" id="PR00080">
    <property type="entry name" value="SDRFAMILY"/>
</dbReference>
<dbReference type="InterPro" id="IPR002347">
    <property type="entry name" value="SDR_fam"/>
</dbReference>
<dbReference type="GO" id="GO:0010301">
    <property type="term" value="F:xanthoxin dehydrogenase (NAD+) activity"/>
    <property type="evidence" value="ECO:0000318"/>
    <property type="project" value="GO_Central"/>
</dbReference>
<keyword evidence="3" id="KW-1185">Reference proteome</keyword>
<comment type="similarity">
    <text evidence="1">Belongs to the short-chain dehydrogenases/reductases (SDR) family.</text>
</comment>
<dbReference type="STRING" id="13333.W1PBJ4"/>
<dbReference type="eggNOG" id="KOG0725">
    <property type="taxonomic scope" value="Eukaryota"/>
</dbReference>
<dbReference type="SUPFAM" id="SSF51735">
    <property type="entry name" value="NAD(P)-binding Rossmann-fold domains"/>
    <property type="match status" value="1"/>
</dbReference>
<dbReference type="EMBL" id="KI394012">
    <property type="protein sequence ID" value="ERN05074.1"/>
    <property type="molecule type" value="Genomic_DNA"/>
</dbReference>
<dbReference type="HOGENOM" id="CLU_010194_1_0_1"/>
<dbReference type="AlphaFoldDB" id="W1PBJ4"/>
<proteinExistence type="inferred from homology"/>
<dbReference type="PANTHER" id="PTHR42820:SF1">
    <property type="entry name" value="SHORT-CHAIN DEHYDROGENASE_REDUCTASE FAMILY PROTEIN"/>
    <property type="match status" value="1"/>
</dbReference>
<reference evidence="3" key="1">
    <citation type="journal article" date="2013" name="Science">
        <title>The Amborella genome and the evolution of flowering plants.</title>
        <authorList>
            <consortium name="Amborella Genome Project"/>
        </authorList>
    </citation>
    <scope>NUCLEOTIDE SEQUENCE [LARGE SCALE GENOMIC DNA]</scope>
</reference>
<evidence type="ECO:0000256" key="1">
    <source>
        <dbReference type="ARBA" id="ARBA00006484"/>
    </source>
</evidence>
<dbReference type="Proteomes" id="UP000017836">
    <property type="component" value="Unassembled WGS sequence"/>
</dbReference>
<dbReference type="FunFam" id="3.40.50.720:FF:000084">
    <property type="entry name" value="Short-chain dehydrogenase reductase"/>
    <property type="match status" value="1"/>
</dbReference>
<organism evidence="2 3">
    <name type="scientific">Amborella trichopoda</name>
    <dbReference type="NCBI Taxonomy" id="13333"/>
    <lineage>
        <taxon>Eukaryota</taxon>
        <taxon>Viridiplantae</taxon>
        <taxon>Streptophyta</taxon>
        <taxon>Embryophyta</taxon>
        <taxon>Tracheophyta</taxon>
        <taxon>Spermatophyta</taxon>
        <taxon>Magnoliopsida</taxon>
        <taxon>Amborellales</taxon>
        <taxon>Amborellaceae</taxon>
        <taxon>Amborella</taxon>
    </lineage>
</organism>
<dbReference type="OMA" id="EIMDINI"/>